<organism evidence="2">
    <name type="scientific">hydrothermal vent metagenome</name>
    <dbReference type="NCBI Taxonomy" id="652676"/>
    <lineage>
        <taxon>unclassified sequences</taxon>
        <taxon>metagenomes</taxon>
        <taxon>ecological metagenomes</taxon>
    </lineage>
</organism>
<evidence type="ECO:0000313" key="2">
    <source>
        <dbReference type="EMBL" id="VAW26435.1"/>
    </source>
</evidence>
<reference evidence="2" key="1">
    <citation type="submission" date="2018-06" db="EMBL/GenBank/DDBJ databases">
        <authorList>
            <person name="Zhirakovskaya E."/>
        </authorList>
    </citation>
    <scope>NUCLEOTIDE SEQUENCE</scope>
</reference>
<name>A0A3B0U6A2_9ZZZZ</name>
<evidence type="ECO:0000259" key="1">
    <source>
        <dbReference type="Pfam" id="PF13568"/>
    </source>
</evidence>
<gene>
    <name evidence="2" type="ORF">MNBD_BACTEROID06-1613</name>
</gene>
<sequence length="232" mass="26422">MGKQVTILILLLTPFSLMAQKQSSTEVNNPRYDERRIITYGFSFGFHTASLRLKYSDYFTTPAMDSVHSIVPLKKPGFSLGFIVNFKLAPFFDARITPKVTFSEYGLQYNYVGRASATEIIESVGVDFPVLFKYKSQRRDNIRMYIIGGVTTSIEAAGKTELAEDQNLLQLERFNLMADFGFGFDLYYPLFKFSPEIRFSFGLLDVVGSNNDFTAGIKELKSKTVSIYFHFQ</sequence>
<proteinExistence type="predicted"/>
<dbReference type="InterPro" id="IPR025665">
    <property type="entry name" value="Beta-barrel_OMP_2"/>
</dbReference>
<dbReference type="EMBL" id="UOES01000099">
    <property type="protein sequence ID" value="VAW26435.1"/>
    <property type="molecule type" value="Genomic_DNA"/>
</dbReference>
<dbReference type="AlphaFoldDB" id="A0A3B0U6A2"/>
<accession>A0A3B0U6A2</accession>
<dbReference type="Pfam" id="PF13568">
    <property type="entry name" value="OMP_b-brl_2"/>
    <property type="match status" value="1"/>
</dbReference>
<protein>
    <submittedName>
        <fullName evidence="2">PorT protein</fullName>
    </submittedName>
</protein>
<feature type="domain" description="Outer membrane protein beta-barrel" evidence="1">
    <location>
        <begin position="25"/>
        <end position="206"/>
    </location>
</feature>